<comment type="caution">
    <text evidence="1">The sequence shown here is derived from an EMBL/GenBank/DDBJ whole genome shotgun (WGS) entry which is preliminary data.</text>
</comment>
<keyword evidence="2" id="KW-1185">Reference proteome</keyword>
<organism evidence="1 2">
    <name type="scientific">Segnochrobactrum spirostomi</name>
    <dbReference type="NCBI Taxonomy" id="2608987"/>
    <lineage>
        <taxon>Bacteria</taxon>
        <taxon>Pseudomonadati</taxon>
        <taxon>Pseudomonadota</taxon>
        <taxon>Alphaproteobacteria</taxon>
        <taxon>Hyphomicrobiales</taxon>
        <taxon>Segnochrobactraceae</taxon>
        <taxon>Segnochrobactrum</taxon>
    </lineage>
</organism>
<accession>A0A6A7Y7K4</accession>
<name>A0A6A7Y7K4_9HYPH</name>
<evidence type="ECO:0000313" key="2">
    <source>
        <dbReference type="Proteomes" id="UP000332515"/>
    </source>
</evidence>
<dbReference type="Proteomes" id="UP000332515">
    <property type="component" value="Unassembled WGS sequence"/>
</dbReference>
<dbReference type="AlphaFoldDB" id="A0A6A7Y7K4"/>
<sequence length="131" mass="13493">MTRYVATVDLAPLAAAAEDRINAEAGAALARECASAIDPIYERKATEAAAALADPAPTADTYPHLAADLVAGGTLADVARAVLAAAEREAARRAAASAEIERRRRAAIHAIRAARHPAALEAAATIDWSLT</sequence>
<reference evidence="1 2" key="1">
    <citation type="submission" date="2019-09" db="EMBL/GenBank/DDBJ databases">
        <title>Segnochrobactrum spirostomi gen. nov., sp. nov., isolated from the ciliate Spirostomum cf. yagiui and description of a novel family, Segnochrobactraceae fam. nov. within the order Rhizobiales of the class Alphaproteobacteria.</title>
        <authorList>
            <person name="Akter S."/>
            <person name="Shazib S.U.A."/>
            <person name="Shin M.K."/>
        </authorList>
    </citation>
    <scope>NUCLEOTIDE SEQUENCE [LARGE SCALE GENOMIC DNA]</scope>
    <source>
        <strain evidence="1 2">Sp-1</strain>
    </source>
</reference>
<gene>
    <name evidence="1" type="ORF">F0357_13480</name>
</gene>
<dbReference type="RefSeq" id="WP_153482599.1">
    <property type="nucleotide sequence ID" value="NZ_VWNA01000001.1"/>
</dbReference>
<proteinExistence type="predicted"/>
<evidence type="ECO:0000313" key="1">
    <source>
        <dbReference type="EMBL" id="MQT13632.1"/>
    </source>
</evidence>
<protein>
    <submittedName>
        <fullName evidence="1">Uncharacterized protein</fullName>
    </submittedName>
</protein>
<dbReference type="EMBL" id="VWNA01000001">
    <property type="protein sequence ID" value="MQT13632.1"/>
    <property type="molecule type" value="Genomic_DNA"/>
</dbReference>